<accession>A0A812P8G5</accession>
<dbReference type="PROSITE" id="PS00652">
    <property type="entry name" value="TNFR_NGFR_1"/>
    <property type="match status" value="1"/>
</dbReference>
<dbReference type="Pfam" id="PF00400">
    <property type="entry name" value="WD40"/>
    <property type="match status" value="2"/>
</dbReference>
<dbReference type="Pfam" id="PF07699">
    <property type="entry name" value="Ephrin_rec_like"/>
    <property type="match status" value="1"/>
</dbReference>
<feature type="repeat" description="WD" evidence="1">
    <location>
        <begin position="325"/>
        <end position="356"/>
    </location>
</feature>
<dbReference type="Gene3D" id="2.130.10.10">
    <property type="entry name" value="YVTN repeat-like/Quinoprotein amine dehydrogenase"/>
    <property type="match status" value="1"/>
</dbReference>
<feature type="chain" id="PRO_5032595417" evidence="2">
    <location>
        <begin position="16"/>
        <end position="994"/>
    </location>
</feature>
<evidence type="ECO:0000256" key="2">
    <source>
        <dbReference type="SAM" id="SignalP"/>
    </source>
</evidence>
<dbReference type="PROSITE" id="PS50948">
    <property type="entry name" value="PAN"/>
    <property type="match status" value="1"/>
</dbReference>
<dbReference type="Proteomes" id="UP000604046">
    <property type="component" value="Unassembled WGS sequence"/>
</dbReference>
<dbReference type="PANTHER" id="PTHR46967:SF1">
    <property type="entry name" value="KERATIN-ASSOCIATED PROTEIN 16-1-LIKE"/>
    <property type="match status" value="1"/>
</dbReference>
<keyword evidence="1" id="KW-0853">WD repeat</keyword>
<evidence type="ECO:0000256" key="1">
    <source>
        <dbReference type="PROSITE-ProRule" id="PRU00221"/>
    </source>
</evidence>
<evidence type="ECO:0000259" key="3">
    <source>
        <dbReference type="PROSITE" id="PS50948"/>
    </source>
</evidence>
<gene>
    <name evidence="4" type="primary">nudF-2</name>
    <name evidence="4" type="ORF">SNAT2548_LOCUS18783</name>
</gene>
<sequence>MRVLPWVLCFEIASASCPCTGIGPGAEGIARGLPVEYGSSCAAWDDGNCTAHACGSLQQCTELYPDATPGLWCCQPWCYVSASCSLVDTQPTTLGGSSQLYYSYQACAAQTSPVTEATCPWKQEVSFEEAAAAIVLTEKIGTLRSATGATDLQVFEADGAEVAIVALKDASLCIYSLRSYGGEQVVCETPAAPSVPIYTLAATSTWVATAREGQESIDFWQLSSTSLSFVGSKAVGRVRHLKISSFGLLSSTEDEMVTVWPKTGSVNETLASDFEGQLGPFSWAPEALEDVSFGQQAGIACASFADIEIWVPVKGQSNWTKTARLSGHSRIVTSLAFLPSMGLLASASLDSNLAIWRFLDGSWTLATLLYDHSHPVKAVVWIPSGPLLASGDEQDLILWRPATSPSCDFSYTFSYYLPGFNRFAVEGKTVDECQALCCENAWCTSFDYAIKGDDKTHGPNTCWLSSAGEGVNGGAGLVWDPSANYHYYEVTKRGSRFMTLAQPKGIASLHLSNLNGLLLSSSQEEGFVDVWKLTTSVCPDRQMAVGDGVGCKPCPLGRAGTGGLCPICRPGTFASEEGLSECVSCSPGTEMPGIGADTCNFCSPGHYASEFGTASCSACSPGYFNDRSGSRSASNCQACAKSTYAETSGSTACEACPSGTAHDNYAESFASTCVDCAFCGLSIVDGCRVPKDSACTDCPAGRVRSTTSSSAPCEYCPLGQVPNGIPIGDACLSFLRGDFNAVPDPNNRACWTRAEYGQLSCPQQANGGWGNQGPAEDTQSNKYLSLTATENEACSSLHCMGAILETQSIYNRMHGGGCLEDEGLKELCMWSRDQLNREISAREQASQNAEVAQETQLRQEKCQEVCDCNQLCADVTREEDAKEEAFAIEPFVVTQCEVVGLTCHAKCTSTRPAKVVDRPWQCMSDSAVSQIYVPKSTLPRCHASCTECPGDATEWHHGSFRECDSLGHAMSFRHVSMRALLTCVLVLPGMLAGS</sequence>
<dbReference type="InterPro" id="IPR036322">
    <property type="entry name" value="WD40_repeat_dom_sf"/>
</dbReference>
<dbReference type="InterPro" id="IPR009030">
    <property type="entry name" value="Growth_fac_rcpt_cys_sf"/>
</dbReference>
<keyword evidence="2" id="KW-0732">Signal</keyword>
<reference evidence="4" key="1">
    <citation type="submission" date="2021-02" db="EMBL/GenBank/DDBJ databases">
        <authorList>
            <person name="Dougan E. K."/>
            <person name="Rhodes N."/>
            <person name="Thang M."/>
            <person name="Chan C."/>
        </authorList>
    </citation>
    <scope>NUCLEOTIDE SEQUENCE</scope>
</reference>
<name>A0A812P8G5_9DINO</name>
<keyword evidence="5" id="KW-1185">Reference proteome</keyword>
<dbReference type="OrthoDB" id="345093at2759"/>
<dbReference type="SMART" id="SM00320">
    <property type="entry name" value="WD40"/>
    <property type="match status" value="4"/>
</dbReference>
<dbReference type="InterPro" id="IPR015943">
    <property type="entry name" value="WD40/YVTN_repeat-like_dom_sf"/>
</dbReference>
<protein>
    <submittedName>
        <fullName evidence="4">NudF-2 protein</fullName>
    </submittedName>
</protein>
<dbReference type="PANTHER" id="PTHR46967">
    <property type="entry name" value="INSULIN-LIKE GROWTH FACTOR BINDING PROTEIN,N-TERMINAL"/>
    <property type="match status" value="1"/>
</dbReference>
<dbReference type="Gene3D" id="2.10.50.10">
    <property type="entry name" value="Tumor Necrosis Factor Receptor, subunit A, domain 2"/>
    <property type="match status" value="2"/>
</dbReference>
<dbReference type="InterPro" id="IPR003609">
    <property type="entry name" value="Pan_app"/>
</dbReference>
<dbReference type="PROSITE" id="PS50082">
    <property type="entry name" value="WD_REPEATS_2"/>
    <property type="match status" value="1"/>
</dbReference>
<evidence type="ECO:0000313" key="4">
    <source>
        <dbReference type="EMBL" id="CAE7354349.1"/>
    </source>
</evidence>
<dbReference type="SMART" id="SM01411">
    <property type="entry name" value="Ephrin_rec_like"/>
    <property type="match status" value="3"/>
</dbReference>
<comment type="caution">
    <text evidence="4">The sequence shown here is derived from an EMBL/GenBank/DDBJ whole genome shotgun (WGS) entry which is preliminary data.</text>
</comment>
<feature type="signal peptide" evidence="2">
    <location>
        <begin position="1"/>
        <end position="15"/>
    </location>
</feature>
<dbReference type="InterPro" id="IPR001368">
    <property type="entry name" value="TNFR/NGFR_Cys_rich_reg"/>
</dbReference>
<dbReference type="PROSITE" id="PS50294">
    <property type="entry name" value="WD_REPEATS_REGION"/>
    <property type="match status" value="1"/>
</dbReference>
<proteinExistence type="predicted"/>
<organism evidence="4 5">
    <name type="scientific">Symbiodinium natans</name>
    <dbReference type="NCBI Taxonomy" id="878477"/>
    <lineage>
        <taxon>Eukaryota</taxon>
        <taxon>Sar</taxon>
        <taxon>Alveolata</taxon>
        <taxon>Dinophyceae</taxon>
        <taxon>Suessiales</taxon>
        <taxon>Symbiodiniaceae</taxon>
        <taxon>Symbiodinium</taxon>
    </lineage>
</organism>
<dbReference type="AlphaFoldDB" id="A0A812P8G5"/>
<feature type="domain" description="Apple" evidence="3">
    <location>
        <begin position="407"/>
        <end position="490"/>
    </location>
</feature>
<dbReference type="SUPFAM" id="SSF57184">
    <property type="entry name" value="Growth factor receptor domain"/>
    <property type="match status" value="1"/>
</dbReference>
<dbReference type="InterPro" id="IPR001680">
    <property type="entry name" value="WD40_rpt"/>
</dbReference>
<dbReference type="InterPro" id="IPR011641">
    <property type="entry name" value="Tyr-kin_ephrin_A/B_rcpt-like"/>
</dbReference>
<evidence type="ECO:0000313" key="5">
    <source>
        <dbReference type="Proteomes" id="UP000604046"/>
    </source>
</evidence>
<dbReference type="SUPFAM" id="SSF57414">
    <property type="entry name" value="Hairpin loop containing domain-like"/>
    <property type="match status" value="1"/>
</dbReference>
<dbReference type="SUPFAM" id="SSF50978">
    <property type="entry name" value="WD40 repeat-like"/>
    <property type="match status" value="1"/>
</dbReference>
<dbReference type="EMBL" id="CAJNDS010002155">
    <property type="protein sequence ID" value="CAE7354349.1"/>
    <property type="molecule type" value="Genomic_DNA"/>
</dbReference>